<organism evidence="6 7">
    <name type="scientific">Escallonia rubra</name>
    <dbReference type="NCBI Taxonomy" id="112253"/>
    <lineage>
        <taxon>Eukaryota</taxon>
        <taxon>Viridiplantae</taxon>
        <taxon>Streptophyta</taxon>
        <taxon>Embryophyta</taxon>
        <taxon>Tracheophyta</taxon>
        <taxon>Spermatophyta</taxon>
        <taxon>Magnoliopsida</taxon>
        <taxon>eudicotyledons</taxon>
        <taxon>Gunneridae</taxon>
        <taxon>Pentapetalae</taxon>
        <taxon>asterids</taxon>
        <taxon>campanulids</taxon>
        <taxon>Escalloniales</taxon>
        <taxon>Escalloniaceae</taxon>
        <taxon>Escallonia</taxon>
    </lineage>
</organism>
<dbReference type="InterPro" id="IPR005496">
    <property type="entry name" value="Integral_membrane_TerC"/>
</dbReference>
<evidence type="ECO:0000313" key="6">
    <source>
        <dbReference type="EMBL" id="KAK2977621.1"/>
    </source>
</evidence>
<gene>
    <name evidence="6" type="ORF">RJ640_007257</name>
</gene>
<feature type="transmembrane region" description="Helical" evidence="5">
    <location>
        <begin position="170"/>
        <end position="192"/>
    </location>
</feature>
<dbReference type="PANTHER" id="PTHR30238">
    <property type="entry name" value="MEMBRANE BOUND PREDICTED REDOX MODULATOR"/>
    <property type="match status" value="1"/>
</dbReference>
<evidence type="ECO:0000256" key="5">
    <source>
        <dbReference type="SAM" id="Phobius"/>
    </source>
</evidence>
<dbReference type="AlphaFoldDB" id="A0AA88RF32"/>
<keyword evidence="4 5" id="KW-0472">Membrane</keyword>
<protein>
    <recommendedName>
        <fullName evidence="8">Thylakoid membrane protein TERC, chloroplastic</fullName>
    </recommendedName>
</protein>
<dbReference type="Proteomes" id="UP001187471">
    <property type="component" value="Unassembled WGS sequence"/>
</dbReference>
<evidence type="ECO:0000256" key="1">
    <source>
        <dbReference type="ARBA" id="ARBA00004141"/>
    </source>
</evidence>
<accession>A0AA88RF32</accession>
<keyword evidence="3 5" id="KW-1133">Transmembrane helix</keyword>
<dbReference type="NCBIfam" id="TIGR03718">
    <property type="entry name" value="R_switched_Alx"/>
    <property type="match status" value="1"/>
</dbReference>
<dbReference type="GO" id="GO:0016020">
    <property type="term" value="C:membrane"/>
    <property type="evidence" value="ECO:0007669"/>
    <property type="project" value="UniProtKB-SubCell"/>
</dbReference>
<evidence type="ECO:0000313" key="7">
    <source>
        <dbReference type="Proteomes" id="UP001187471"/>
    </source>
</evidence>
<feature type="transmembrane region" description="Helical" evidence="5">
    <location>
        <begin position="137"/>
        <end position="158"/>
    </location>
</feature>
<dbReference type="EMBL" id="JAVXUO010001972">
    <property type="protein sequence ID" value="KAK2977621.1"/>
    <property type="molecule type" value="Genomic_DNA"/>
</dbReference>
<evidence type="ECO:0000256" key="2">
    <source>
        <dbReference type="ARBA" id="ARBA00022692"/>
    </source>
</evidence>
<dbReference type="InterPro" id="IPR022369">
    <property type="entry name" value="Integral_membrane_TerC_rswitch"/>
</dbReference>
<comment type="caution">
    <text evidence="6">The sequence shown here is derived from an EMBL/GenBank/DDBJ whole genome shotgun (WGS) entry which is preliminary data.</text>
</comment>
<dbReference type="PANTHER" id="PTHR30238:SF0">
    <property type="entry name" value="THYLAKOID MEMBRANE PROTEIN TERC, CHLOROPLASTIC"/>
    <property type="match status" value="1"/>
</dbReference>
<keyword evidence="7" id="KW-1185">Reference proteome</keyword>
<keyword evidence="2 5" id="KW-0812">Transmembrane</keyword>
<comment type="subcellular location">
    <subcellularLocation>
        <location evidence="1">Membrane</location>
        <topology evidence="1">Multi-pass membrane protein</topology>
    </subcellularLocation>
</comment>
<evidence type="ECO:0008006" key="8">
    <source>
        <dbReference type="Google" id="ProtNLM"/>
    </source>
</evidence>
<dbReference type="Pfam" id="PF03741">
    <property type="entry name" value="TerC"/>
    <property type="match status" value="1"/>
</dbReference>
<evidence type="ECO:0000256" key="4">
    <source>
        <dbReference type="ARBA" id="ARBA00023136"/>
    </source>
</evidence>
<feature type="transmembrane region" description="Helical" evidence="5">
    <location>
        <begin position="108"/>
        <end position="125"/>
    </location>
</feature>
<name>A0AA88RF32_9ASTE</name>
<evidence type="ECO:0000256" key="3">
    <source>
        <dbReference type="ARBA" id="ARBA00022989"/>
    </source>
</evidence>
<sequence length="402" mass="44178">MRLASIIHNGLQSSPTFDLGFLKTCPISPPIHCTKGVRFQLTHLRTPPFYTVDFLEFNVLFLNDVAEEETSISQSCDNENNAASSHHSIVDSEEITQGPGSFTSSVKTVALCVGTAVAFGVGLGLKDGVDKASEFFAGYLLEQSLSVDNLFVFVLIFKYFSVPTMYQNRVLSYGIVGAIIFRLSIILLGTVTLQRFEAVNLFLAAILLYSSFKLFVAEDEETDLSNNFLVKTCQKFIPVTCNDDGVVLHYLTFLVSKSWKVLTLYHSPDVTASYDGDRFFTLQDDVWKATPLLLTVAVIELSDIAFAVDSIPAVFGVTRDPFIVFTSNLFAILGLRSLYTLISESMSELEYLQPSIGVVLGFIGCKMIADFFGYHVTTEASLGFVATTLSTGVLLSLTKKSD</sequence>
<reference evidence="6" key="1">
    <citation type="submission" date="2022-12" db="EMBL/GenBank/DDBJ databases">
        <title>Draft genome assemblies for two species of Escallonia (Escalloniales).</title>
        <authorList>
            <person name="Chanderbali A."/>
            <person name="Dervinis C."/>
            <person name="Anghel I."/>
            <person name="Soltis D."/>
            <person name="Soltis P."/>
            <person name="Zapata F."/>
        </authorList>
    </citation>
    <scope>NUCLEOTIDE SEQUENCE</scope>
    <source>
        <strain evidence="6">UCBG92.1500</strain>
        <tissue evidence="6">Leaf</tissue>
    </source>
</reference>
<proteinExistence type="predicted"/>